<evidence type="ECO:0000256" key="1">
    <source>
        <dbReference type="SAM" id="SignalP"/>
    </source>
</evidence>
<dbReference type="PATRIC" id="fig|857265.3.peg.2106"/>
<accession>A0A0N0GNH7</accession>
<comment type="caution">
    <text evidence="2">The sequence shown here is derived from an EMBL/GenBank/DDBJ whole genome shotgun (WGS) entry which is preliminary data.</text>
</comment>
<protein>
    <submittedName>
        <fullName evidence="2">Uncharacterized protein</fullName>
    </submittedName>
</protein>
<evidence type="ECO:0000313" key="2">
    <source>
        <dbReference type="EMBL" id="KPC52864.1"/>
    </source>
</evidence>
<feature type="signal peptide" evidence="1">
    <location>
        <begin position="1"/>
        <end position="23"/>
    </location>
</feature>
<name>A0A0N0GNH7_9NEIS</name>
<dbReference type="RefSeq" id="WP_201782413.1">
    <property type="nucleotide sequence ID" value="NZ_LAQT01000008.1"/>
</dbReference>
<gene>
    <name evidence="2" type="ORF">WG78_10255</name>
</gene>
<sequence length="281" mass="31318">MKPFSRILLALTAVLALANIAHADDAGPALKAKYQTLTDKLQHNAFNQPVYLESVQTSSNLKGDVYAVVDQPFATFASAVNKPENWCDILILHLNIKYCRAGSSATDLLVYSGRKIEQPLKDAYKLQFAWHSDASSADYSKVSLQAGAGPMGTKDYHIVLESVPVDASHTFIHLSYAYGFGVSARLAMQTYLSTVGSDKEGFTEVDGKPVGGVRGLVERNTMRYYLAIAAYLKYPTSPEKRDAWWFDATEHYPDQLHEVEKDDYMTMKRNEYKRQQSAPDA</sequence>
<keyword evidence="1" id="KW-0732">Signal</keyword>
<dbReference type="Proteomes" id="UP000037939">
    <property type="component" value="Unassembled WGS sequence"/>
</dbReference>
<keyword evidence="3" id="KW-1185">Reference proteome</keyword>
<dbReference type="AlphaFoldDB" id="A0A0N0GNH7"/>
<dbReference type="EMBL" id="LAQT01000008">
    <property type="protein sequence ID" value="KPC52864.1"/>
    <property type="molecule type" value="Genomic_DNA"/>
</dbReference>
<reference evidence="2 3" key="1">
    <citation type="submission" date="2015-07" db="EMBL/GenBank/DDBJ databases">
        <title>Draft genome sequence of the Amantichitinum ursilacus IGB-41, a new chitin-degrading bacterium.</title>
        <authorList>
            <person name="Kirstahler P."/>
            <person name="Guenther M."/>
            <person name="Grumaz C."/>
            <person name="Rupp S."/>
            <person name="Zibek S."/>
            <person name="Sohn K."/>
        </authorList>
    </citation>
    <scope>NUCLEOTIDE SEQUENCE [LARGE SCALE GENOMIC DNA]</scope>
    <source>
        <strain evidence="2 3">IGB-41</strain>
    </source>
</reference>
<organism evidence="2 3">
    <name type="scientific">Amantichitinum ursilacus</name>
    <dbReference type="NCBI Taxonomy" id="857265"/>
    <lineage>
        <taxon>Bacteria</taxon>
        <taxon>Pseudomonadati</taxon>
        <taxon>Pseudomonadota</taxon>
        <taxon>Betaproteobacteria</taxon>
        <taxon>Neisseriales</taxon>
        <taxon>Chitinibacteraceae</taxon>
        <taxon>Amantichitinum</taxon>
    </lineage>
</organism>
<proteinExistence type="predicted"/>
<evidence type="ECO:0000313" key="3">
    <source>
        <dbReference type="Proteomes" id="UP000037939"/>
    </source>
</evidence>
<feature type="chain" id="PRO_5005849697" evidence="1">
    <location>
        <begin position="24"/>
        <end position="281"/>
    </location>
</feature>